<dbReference type="Proteomes" id="UP000621859">
    <property type="component" value="Unassembled WGS sequence"/>
</dbReference>
<proteinExistence type="predicted"/>
<dbReference type="Gene3D" id="3.40.50.1820">
    <property type="entry name" value="alpha/beta hydrolase"/>
    <property type="match status" value="1"/>
</dbReference>
<comment type="caution">
    <text evidence="1">The sequence shown here is derived from an EMBL/GenBank/DDBJ whole genome shotgun (WGS) entry which is preliminary data.</text>
</comment>
<evidence type="ECO:0000313" key="2">
    <source>
        <dbReference type="Proteomes" id="UP000621859"/>
    </source>
</evidence>
<organism evidence="1 2">
    <name type="scientific">Silvimonas amylolytica</name>
    <dbReference type="NCBI Taxonomy" id="449663"/>
    <lineage>
        <taxon>Bacteria</taxon>
        <taxon>Pseudomonadati</taxon>
        <taxon>Pseudomonadota</taxon>
        <taxon>Betaproteobacteria</taxon>
        <taxon>Neisseriales</taxon>
        <taxon>Chitinibacteraceae</taxon>
        <taxon>Silvimonas</taxon>
    </lineage>
</organism>
<evidence type="ECO:0000313" key="1">
    <source>
        <dbReference type="EMBL" id="GGP25644.1"/>
    </source>
</evidence>
<reference evidence="2" key="1">
    <citation type="journal article" date="2019" name="Int. J. Syst. Evol. Microbiol.">
        <title>The Global Catalogue of Microorganisms (GCM) 10K type strain sequencing project: providing services to taxonomists for standard genome sequencing and annotation.</title>
        <authorList>
            <consortium name="The Broad Institute Genomics Platform"/>
            <consortium name="The Broad Institute Genome Sequencing Center for Infectious Disease"/>
            <person name="Wu L."/>
            <person name="Ma J."/>
        </authorList>
    </citation>
    <scope>NUCLEOTIDE SEQUENCE [LARGE SCALE GENOMIC DNA]</scope>
    <source>
        <strain evidence="2">CGMCC 1.8860</strain>
    </source>
</reference>
<dbReference type="EMBL" id="BMLY01000002">
    <property type="protein sequence ID" value="GGP25644.1"/>
    <property type="molecule type" value="Genomic_DNA"/>
</dbReference>
<dbReference type="SUPFAM" id="SSF53474">
    <property type="entry name" value="alpha/beta-Hydrolases"/>
    <property type="match status" value="1"/>
</dbReference>
<accession>A0ABQ2PK82</accession>
<dbReference type="InterPro" id="IPR029058">
    <property type="entry name" value="AB_hydrolase_fold"/>
</dbReference>
<sequence length="245" mass="25870">MAAPCTNEDYLHAVTGNDQCVVIASFGATDAPQVMLVWLHGDVSSGGPAVYHFAQAEAAATRFAPQKVLSVAMIRPGYADDKGNQSGGSNNGRMDHYTKVNMQIVGGAIDRLKQHYHPQRVILIGHSGGAATAANLAGMMPGLADADVLVSCPCDLVAWRLGRHQWSASENPIRWADQVKPSVKIVALTGSADDNTGQGLARDYVATLKQHGVDAQFLSVDNANHNGAFRSPMVLDTVATLLGTP</sequence>
<dbReference type="RefSeq" id="WP_188691164.1">
    <property type="nucleotide sequence ID" value="NZ_BMLY01000002.1"/>
</dbReference>
<evidence type="ECO:0008006" key="3">
    <source>
        <dbReference type="Google" id="ProtNLM"/>
    </source>
</evidence>
<gene>
    <name evidence="1" type="ORF">GCM10010971_14630</name>
</gene>
<name>A0ABQ2PK82_9NEIS</name>
<protein>
    <recommendedName>
        <fullName evidence="3">Alpha/beta hydrolase family protein</fullName>
    </recommendedName>
</protein>
<keyword evidence="2" id="KW-1185">Reference proteome</keyword>